<dbReference type="EMBL" id="JASZZX010000001">
    <property type="protein sequence ID" value="MDM3924491.1"/>
    <property type="molecule type" value="Genomic_DNA"/>
</dbReference>
<evidence type="ECO:0000256" key="5">
    <source>
        <dbReference type="ARBA" id="ARBA00023002"/>
    </source>
</evidence>
<dbReference type="RefSeq" id="WP_008262740.1">
    <property type="nucleotide sequence ID" value="NZ_CAAHFK010000024.1"/>
</dbReference>
<reference evidence="11" key="3">
    <citation type="submission" date="2023-06" db="EMBL/GenBank/DDBJ databases">
        <title>Itaconate inhibition of nontuberculous mycobacteria.</title>
        <authorList>
            <person name="Spilker T."/>
        </authorList>
    </citation>
    <scope>NUCLEOTIDE SEQUENCE [LARGE SCALE GENOMIC DNA]</scope>
    <source>
        <strain evidence="11">FLAC1071</strain>
    </source>
</reference>
<dbReference type="InterPro" id="IPR051178">
    <property type="entry name" value="TfdA_dioxygenase"/>
</dbReference>
<evidence type="ECO:0000256" key="4">
    <source>
        <dbReference type="ARBA" id="ARBA00022964"/>
    </source>
</evidence>
<proteinExistence type="inferred from homology"/>
<evidence type="ECO:0000256" key="2">
    <source>
        <dbReference type="ARBA" id="ARBA00005896"/>
    </source>
</evidence>
<organism evidence="8 10">
    <name type="scientific">Mycobacterium intracellulare subsp. chimaera</name>
    <dbReference type="NCBI Taxonomy" id="222805"/>
    <lineage>
        <taxon>Bacteria</taxon>
        <taxon>Bacillati</taxon>
        <taxon>Actinomycetota</taxon>
        <taxon>Actinomycetes</taxon>
        <taxon>Mycobacteriales</taxon>
        <taxon>Mycobacteriaceae</taxon>
        <taxon>Mycobacterium</taxon>
        <taxon>Mycobacterium avium complex (MAC)</taxon>
    </lineage>
</organism>
<evidence type="ECO:0000313" key="11">
    <source>
        <dbReference type="Proteomes" id="UP001529272"/>
    </source>
</evidence>
<dbReference type="Proteomes" id="UP000198286">
    <property type="component" value="Chromosome"/>
</dbReference>
<sequence length="280" mass="30900">MAVHSHPISAALGLEITGMTSNDLVTRAGADAAQAALDRHGVVVYREVNINDEGLLELSRMLGTLVVQPTGEHRYPEIQTITLDPAKTNALLASYRQGNFHWHIDGATDETPQKGTLLTARAVDPAGGDTEFSSTYAAYEALPEEQKAQICGLQVVHTFAHAQSLANPDATEEQRAQWNRVPARIHPLVWTHRDGRKSMLLGATADEVVGWPPARSREMLDRLLDWSTQPQFSIRHQWRVGDLVMWDNTGMLHRALPFEPTSVRLMHRTTLAGEEPVAAA</sequence>
<dbReference type="EC" id="1.14.11.-" evidence="9"/>
<dbReference type="InterPro" id="IPR042098">
    <property type="entry name" value="TauD-like_sf"/>
</dbReference>
<evidence type="ECO:0000259" key="7">
    <source>
        <dbReference type="Pfam" id="PF02668"/>
    </source>
</evidence>
<keyword evidence="3" id="KW-0479">Metal-binding</keyword>
<dbReference type="AlphaFoldDB" id="A0A1Y0T455"/>
<reference evidence="9 11" key="2">
    <citation type="submission" date="2023-06" db="EMBL/GenBank/DDBJ databases">
        <title>Itaconate inhibition of nontuberculous mycobacteria.</title>
        <authorList>
            <person name="Breen P."/>
            <person name="Zimbric M."/>
            <person name="Caverly L."/>
        </authorList>
    </citation>
    <scope>NUCLEOTIDE SEQUENCE [LARGE SCALE GENOMIC DNA]</scope>
    <source>
        <strain evidence="9 11">FLAC1071</strain>
    </source>
</reference>
<dbReference type="GO" id="GO:0046872">
    <property type="term" value="F:metal ion binding"/>
    <property type="evidence" value="ECO:0007669"/>
    <property type="project" value="UniProtKB-KW"/>
</dbReference>
<dbReference type="Gene3D" id="3.60.130.10">
    <property type="entry name" value="Clavaminate synthase-like"/>
    <property type="match status" value="1"/>
</dbReference>
<accession>A0A1Y0T455</accession>
<dbReference type="Proteomes" id="UP001529272">
    <property type="component" value="Unassembled WGS sequence"/>
</dbReference>
<name>A0A1Y0T455_MYCIT</name>
<dbReference type="GO" id="GO:0051213">
    <property type="term" value="F:dioxygenase activity"/>
    <property type="evidence" value="ECO:0007669"/>
    <property type="project" value="UniProtKB-KW"/>
</dbReference>
<keyword evidence="4 8" id="KW-0223">Dioxygenase</keyword>
<dbReference type="Pfam" id="PF02668">
    <property type="entry name" value="TauD"/>
    <property type="match status" value="1"/>
</dbReference>
<feature type="domain" description="TauD/TfdA-like" evidence="7">
    <location>
        <begin position="12"/>
        <end position="270"/>
    </location>
</feature>
<comment type="similarity">
    <text evidence="2">Belongs to the TfdA dioxygenase family.</text>
</comment>
<dbReference type="InterPro" id="IPR003819">
    <property type="entry name" value="TauD/TfdA-like"/>
</dbReference>
<evidence type="ECO:0000313" key="9">
    <source>
        <dbReference type="EMBL" id="MDM3924491.1"/>
    </source>
</evidence>
<dbReference type="PANTHER" id="PTHR43779:SF3">
    <property type="entry name" value="(3R)-3-[(CARBOXYMETHYL)AMINO]FATTY ACID OXYGENASE_DECARBOXYLASE"/>
    <property type="match status" value="1"/>
</dbReference>
<comment type="cofactor">
    <cofactor evidence="1">
        <name>Fe(2+)</name>
        <dbReference type="ChEBI" id="CHEBI:29033"/>
    </cofactor>
</comment>
<evidence type="ECO:0000313" key="8">
    <source>
        <dbReference type="EMBL" id="ASL12570.1"/>
    </source>
</evidence>
<protein>
    <submittedName>
        <fullName evidence="9">TauD/TfdA family dioxygenase</fullName>
        <ecNumber evidence="9">1.14.11.-</ecNumber>
    </submittedName>
    <submittedName>
        <fullName evidence="8">Taurine catabolism dioxygenase TauD/TfdA</fullName>
    </submittedName>
</protein>
<dbReference type="KEGG" id="mchi:AN480_00505"/>
<evidence type="ECO:0000256" key="6">
    <source>
        <dbReference type="ARBA" id="ARBA00023004"/>
    </source>
</evidence>
<dbReference type="STRING" id="222805.AN480_00505"/>
<evidence type="ECO:0000256" key="3">
    <source>
        <dbReference type="ARBA" id="ARBA00022723"/>
    </source>
</evidence>
<reference evidence="9" key="4">
    <citation type="submission" date="2023-06" db="EMBL/GenBank/DDBJ databases">
        <authorList>
            <person name="Spilker T."/>
        </authorList>
    </citation>
    <scope>NUCLEOTIDE SEQUENCE</scope>
    <source>
        <strain evidence="9">FLAC1071</strain>
    </source>
</reference>
<dbReference type="SUPFAM" id="SSF51197">
    <property type="entry name" value="Clavaminate synthase-like"/>
    <property type="match status" value="1"/>
</dbReference>
<dbReference type="EMBL" id="CP015267">
    <property type="protein sequence ID" value="ASL12570.1"/>
    <property type="molecule type" value="Genomic_DNA"/>
</dbReference>
<dbReference type="PANTHER" id="PTHR43779">
    <property type="entry name" value="DIOXYGENASE RV0097-RELATED"/>
    <property type="match status" value="1"/>
</dbReference>
<evidence type="ECO:0000256" key="1">
    <source>
        <dbReference type="ARBA" id="ARBA00001954"/>
    </source>
</evidence>
<gene>
    <name evidence="8" type="ORF">MYCOZU2_00098</name>
    <name evidence="9" type="ORF">QRB35_00430</name>
</gene>
<reference evidence="8 10" key="1">
    <citation type="journal article" date="2017" name="Lancet Infect. Dis.">
        <title>Global outbreak of severe Mycobacterium chimaera disease after cardiac surgery: a molecular epidemiological study.</title>
        <authorList>
            <person name="van Ingen J."/>
            <person name="Kohl T."/>
            <person name="Kranzer K."/>
            <person name="Hasse B."/>
            <person name="Keller P."/>
            <person name="Szafranska A."/>
            <person name="Hillemann D."/>
            <person name="Chand M."/>
            <person name="Schreiber P."/>
            <person name="Sommerstein R."/>
            <person name="Berger C."/>
            <person name="Genoni M."/>
            <person name="Ruegg C."/>
            <person name="Troillet N."/>
            <person name="Widmer A.F."/>
            <person name="Becker S.L."/>
            <person name="Herrmann M."/>
            <person name="Eckmanns T."/>
            <person name="Haller S."/>
            <person name="Hoeller C."/>
            <person name="Debast S.B."/>
            <person name="Wolfhagen M.J."/>
            <person name="Hopman J."/>
            <person name="Kluytmans J."/>
            <person name="Langelaar M."/>
            <person name="Notermans D.W."/>
            <person name="ten Oever J."/>
            <person name="van den Barselaar P."/>
            <person name="Vonk A.B.A."/>
            <person name="Vos M.C."/>
            <person name="Ahmed N."/>
            <person name="Brown T."/>
            <person name="Crook D."/>
            <person name="Lamagni T."/>
            <person name="Phin N."/>
            <person name="Smith E.G."/>
            <person name="Zambon M."/>
            <person name="Serr A."/>
            <person name="Goetting T."/>
            <person name="Ebner W."/>
            <person name="Thuermer A."/>
            <person name="Utpatel C."/>
            <person name="Sproer C."/>
            <person name="Bunk B."/>
            <person name="Nubel U."/>
            <person name="Bloemberg G."/>
            <person name="Bottger E."/>
            <person name="Niemann S."/>
            <person name="Wagner D."/>
            <person name="Sax H."/>
        </authorList>
    </citation>
    <scope>NUCLEOTIDE SEQUENCE [LARGE SCALE GENOMIC DNA]</scope>
    <source>
        <strain evidence="8 10">ZUERICH-2</strain>
    </source>
</reference>
<keyword evidence="6" id="KW-0408">Iron</keyword>
<evidence type="ECO:0000313" key="10">
    <source>
        <dbReference type="Proteomes" id="UP000198286"/>
    </source>
</evidence>
<keyword evidence="5 9" id="KW-0560">Oxidoreductase</keyword>
<keyword evidence="11" id="KW-1185">Reference proteome</keyword>